<evidence type="ECO:0000313" key="4">
    <source>
        <dbReference type="EMBL" id="OEF97260.1"/>
    </source>
</evidence>
<dbReference type="RefSeq" id="WP_069657473.1">
    <property type="nucleotide sequence ID" value="NZ_MIJF01000067.1"/>
</dbReference>
<organism evidence="4 5">
    <name type="scientific">Vulcanibacillus modesticaldus</name>
    <dbReference type="NCBI Taxonomy" id="337097"/>
    <lineage>
        <taxon>Bacteria</taxon>
        <taxon>Bacillati</taxon>
        <taxon>Bacillota</taxon>
        <taxon>Bacilli</taxon>
        <taxon>Bacillales</taxon>
        <taxon>Bacillaceae</taxon>
        <taxon>Vulcanibacillus</taxon>
    </lineage>
</organism>
<feature type="domain" description="Alcohol dehydrogenase-like C-terminal" evidence="2">
    <location>
        <begin position="199"/>
        <end position="293"/>
    </location>
</feature>
<dbReference type="AlphaFoldDB" id="A0A1D2YSI8"/>
<dbReference type="SUPFAM" id="SSF51735">
    <property type="entry name" value="NAD(P)-binding Rossmann-fold domains"/>
    <property type="match status" value="1"/>
</dbReference>
<evidence type="ECO:0000259" key="2">
    <source>
        <dbReference type="Pfam" id="PF00107"/>
    </source>
</evidence>
<dbReference type="STRING" id="337097.BHF71_03755"/>
<proteinExistence type="predicted"/>
<dbReference type="InterPro" id="IPR058932">
    <property type="entry name" value="KDD_N"/>
</dbReference>
<dbReference type="InterPro" id="IPR036291">
    <property type="entry name" value="NAD(P)-bd_dom_sf"/>
</dbReference>
<comment type="caution">
    <text evidence="4">The sequence shown here is derived from an EMBL/GenBank/DDBJ whole genome shotgun (WGS) entry which is preliminary data.</text>
</comment>
<dbReference type="Proteomes" id="UP000243739">
    <property type="component" value="Unassembled WGS sequence"/>
</dbReference>
<reference evidence="4 5" key="1">
    <citation type="submission" date="2016-09" db="EMBL/GenBank/DDBJ databases">
        <title>Draft genome sequence for the type strain of Vulcanibacillus modesticaldus BR, a strictly anaerobic, moderately thermophilic, and nitrate-reducing bacterium from deep sea-hydrothermal vents of the Mid-Atlantic Ridge.</title>
        <authorList>
            <person name="Abin C.A."/>
            <person name="Hollibaugh J.T."/>
        </authorList>
    </citation>
    <scope>NUCLEOTIDE SEQUENCE [LARGE SCALE GENOMIC DNA]</scope>
    <source>
        <strain evidence="4 5">BR</strain>
    </source>
</reference>
<evidence type="ECO:0000313" key="5">
    <source>
        <dbReference type="Proteomes" id="UP000243739"/>
    </source>
</evidence>
<dbReference type="EMBL" id="MIJF01000067">
    <property type="protein sequence ID" value="OEF97260.1"/>
    <property type="molecule type" value="Genomic_DNA"/>
</dbReference>
<dbReference type="Gene3D" id="3.90.180.10">
    <property type="entry name" value="Medium-chain alcohol dehydrogenases, catalytic domain"/>
    <property type="match status" value="1"/>
</dbReference>
<accession>A0A1D2YSI8</accession>
<keyword evidence="1" id="KW-0560">Oxidoreductase</keyword>
<gene>
    <name evidence="4" type="ORF">BHF71_03755</name>
</gene>
<dbReference type="InterPro" id="IPR013149">
    <property type="entry name" value="ADH-like_C"/>
</dbReference>
<dbReference type="OrthoDB" id="48703at2"/>
<dbReference type="GO" id="GO:0016491">
    <property type="term" value="F:oxidoreductase activity"/>
    <property type="evidence" value="ECO:0007669"/>
    <property type="project" value="UniProtKB-KW"/>
</dbReference>
<dbReference type="PANTHER" id="PTHR43401:SF2">
    <property type="entry name" value="L-THREONINE 3-DEHYDROGENASE"/>
    <property type="match status" value="1"/>
</dbReference>
<dbReference type="InterPro" id="IPR050129">
    <property type="entry name" value="Zn_alcohol_dh"/>
</dbReference>
<evidence type="ECO:0000256" key="1">
    <source>
        <dbReference type="ARBA" id="ARBA00023002"/>
    </source>
</evidence>
<dbReference type="Pfam" id="PF00107">
    <property type="entry name" value="ADH_zinc_N"/>
    <property type="match status" value="1"/>
</dbReference>
<keyword evidence="5" id="KW-1185">Reference proteome</keyword>
<dbReference type="Gene3D" id="3.40.50.720">
    <property type="entry name" value="NAD(P)-binding Rossmann-like Domain"/>
    <property type="match status" value="1"/>
</dbReference>
<dbReference type="PANTHER" id="PTHR43401">
    <property type="entry name" value="L-THREONINE 3-DEHYDROGENASE"/>
    <property type="match status" value="1"/>
</dbReference>
<sequence length="347" mass="37376">MKKGHFYGIHRVIEPKGSLPQPAWKIDNTMTLYDNEILIDVKILNIDSASFNQMKEAANGDLEKVKGFILDTVAKRGKQHNPVTGSGGMLIGIVEDIGVNSPALTKGLKKGDEIATLVSLSLTPLFIEEIIKIEEKTAQVFIKGKAILFASGVYAKLPDDIPRKLALAVLDVAGAPAQTAKMTRKGETVVVLGAGGKSGLLSLYQAKTKAGATGKVIALEYDSSAVKMIEELQIADEVYQVDARDSLEVLKIVEEATNGELADLTINCVNVPDTEMSSILATKDEGRVYFFSMATSFTKAALGAEGVGKDIEMIIGNGYTKAHAQIAFDTIRSATLLRSYFEEKYGK</sequence>
<feature type="domain" description="L-erythro-3,5-diaminohexanoate dehydrogenase N-terminal" evidence="3">
    <location>
        <begin position="10"/>
        <end position="158"/>
    </location>
</feature>
<protein>
    <submittedName>
        <fullName evidence="4">L-erythro-3,5-diaminohexanoate dehydrogenase</fullName>
    </submittedName>
</protein>
<dbReference type="Pfam" id="PF26370">
    <property type="entry name" value="KDD_N"/>
    <property type="match status" value="1"/>
</dbReference>
<name>A0A1D2YSI8_9BACI</name>
<evidence type="ECO:0000259" key="3">
    <source>
        <dbReference type="Pfam" id="PF26370"/>
    </source>
</evidence>